<reference evidence="6 7" key="2">
    <citation type="journal article" date="2016" name="Eur. J. Clin. Microbiol. Infect. Dis.">
        <title>Whole genome sequencing as a tool for phylogenetic analysis of clinical strains of Mitis group streptococci.</title>
        <authorList>
            <person name="Rasmussen L.H."/>
            <person name="Dargis R."/>
            <person name="Hojholt K."/>
            <person name="Christensen J.J."/>
            <person name="Skovgaard O."/>
            <person name="Justesen U.S."/>
            <person name="Rosenvinge F.S."/>
            <person name="Moser C."/>
            <person name="Lukjancenko O."/>
            <person name="Rasmussen S."/>
            <person name="Nielsen X.C."/>
        </authorList>
    </citation>
    <scope>NUCLEOTIDE SEQUENCE [LARGE SCALE GENOMIC DNA]</scope>
    <source>
        <strain evidence="2 7">OD_321121_09</strain>
        <strain evidence="3 6">RH_5486_10</strain>
    </source>
</reference>
<dbReference type="Proteomes" id="UP000193961">
    <property type="component" value="Unassembled WGS sequence"/>
</dbReference>
<reference evidence="1 5" key="1">
    <citation type="submission" date="2015-02" db="EMBL/GenBank/DDBJ databases">
        <title>Evolution of amylase-binding proteins of oral streptococcal species.</title>
        <authorList>
            <person name="Haase E.M."/>
        </authorList>
    </citation>
    <scope>NUCLEOTIDE SEQUENCE [LARGE SCALE GENOMIC DNA]</scope>
    <source>
        <strain evidence="1 5">COL85/1862</strain>
    </source>
</reference>
<dbReference type="PATRIC" id="fig|28037.209.peg.1419"/>
<dbReference type="RefSeq" id="WP_000837737.1">
    <property type="nucleotide sequence ID" value="NZ_CP054135.1"/>
</dbReference>
<evidence type="ECO:0008006" key="9">
    <source>
        <dbReference type="Google" id="ProtNLM"/>
    </source>
</evidence>
<dbReference type="Proteomes" id="UP000193111">
    <property type="component" value="Unassembled WGS sequence"/>
</dbReference>
<dbReference type="AlphaFoldDB" id="A0A0F2CZZ1"/>
<evidence type="ECO:0000313" key="3">
    <source>
        <dbReference type="EMBL" id="ORO71416.1"/>
    </source>
</evidence>
<organism evidence="1 5">
    <name type="scientific">Streptococcus oralis subsp. oralis</name>
    <dbReference type="NCBI Taxonomy" id="1891914"/>
    <lineage>
        <taxon>Bacteria</taxon>
        <taxon>Bacillati</taxon>
        <taxon>Bacillota</taxon>
        <taxon>Bacilli</taxon>
        <taxon>Lactobacillales</taxon>
        <taxon>Streptococcaceae</taxon>
        <taxon>Streptococcus</taxon>
    </lineage>
</organism>
<evidence type="ECO:0000313" key="5">
    <source>
        <dbReference type="Proteomes" id="UP000033657"/>
    </source>
</evidence>
<name>A0A0F2CZZ1_STROR</name>
<dbReference type="EMBL" id="NCUQ01000010">
    <property type="protein sequence ID" value="ORO65724.1"/>
    <property type="molecule type" value="Genomic_DNA"/>
</dbReference>
<evidence type="ECO:0000313" key="8">
    <source>
        <dbReference type="Proteomes" id="UP000510746"/>
    </source>
</evidence>
<evidence type="ECO:0000313" key="4">
    <source>
        <dbReference type="EMBL" id="QLL96844.1"/>
    </source>
</evidence>
<evidence type="ECO:0000313" key="6">
    <source>
        <dbReference type="Proteomes" id="UP000193111"/>
    </source>
</evidence>
<dbReference type="EMBL" id="NCUU01000046">
    <property type="protein sequence ID" value="ORO71416.1"/>
    <property type="molecule type" value="Genomic_DNA"/>
</dbReference>
<dbReference type="EMBL" id="CP054135">
    <property type="protein sequence ID" value="QLL96844.1"/>
    <property type="molecule type" value="Genomic_DNA"/>
</dbReference>
<protein>
    <recommendedName>
        <fullName evidence="9">Enoyl-CoA hydratase</fullName>
    </recommendedName>
</protein>
<accession>A0A0F2CZZ1</accession>
<reference evidence="2" key="3">
    <citation type="submission" date="2017-04" db="EMBL/GenBank/DDBJ databases">
        <authorList>
            <person name="Afonso C.L."/>
            <person name="Miller P.J."/>
            <person name="Scott M.A."/>
            <person name="Spackman E."/>
            <person name="Goraichik I."/>
            <person name="Dimitrov K.M."/>
            <person name="Suarez D.L."/>
            <person name="Swayne D.E."/>
        </authorList>
    </citation>
    <scope>NUCLEOTIDE SEQUENCE</scope>
    <source>
        <strain evidence="2">OD_321121_09</strain>
    </source>
</reference>
<dbReference type="OrthoDB" id="2224142at2"/>
<dbReference type="EMBL" id="JYGM01000008">
    <property type="protein sequence ID" value="KJQ62921.1"/>
    <property type="molecule type" value="Genomic_DNA"/>
</dbReference>
<dbReference type="Proteomes" id="UP000510746">
    <property type="component" value="Chromosome"/>
</dbReference>
<sequence length="67" mass="7331">MKSKRWGIFIAVVGLLALVAISVVKNGHCKNGERCRGVQDFSKSSLPFLRSNDIASSLLVEKVRNGE</sequence>
<dbReference type="Proteomes" id="UP000033657">
    <property type="component" value="Unassembled WGS sequence"/>
</dbReference>
<evidence type="ECO:0000313" key="2">
    <source>
        <dbReference type="EMBL" id="ORO65724.1"/>
    </source>
</evidence>
<reference evidence="3" key="4">
    <citation type="submission" date="2017-04" db="EMBL/GenBank/DDBJ databases">
        <authorList>
            <person name="Nielsen X.C."/>
            <person name="Rasmussen L.H."/>
            <person name="Hoejholt K."/>
            <person name="Rasmussen S."/>
            <person name="Christensen J.J."/>
        </authorList>
    </citation>
    <scope>NUCLEOTIDE SEQUENCE</scope>
    <source>
        <strain evidence="3">RH_5486_10</strain>
    </source>
</reference>
<proteinExistence type="predicted"/>
<reference evidence="4 8" key="5">
    <citation type="submission" date="2020-05" db="EMBL/GenBank/DDBJ databases">
        <title>A novel sialic acid binding adhesin present in multiple species contributes to the pathogenesis of Infective endocarditis.</title>
        <authorList>
            <person name="Gaytan M.O."/>
            <person name="Singh A.K."/>
            <person name="Woodiga S.A."/>
            <person name="Patel S.A."/>
            <person name="Ann S.-S."/>
            <person name="Vera Ponce de Leon A."/>
            <person name="McGrath S."/>
            <person name="Miller A."/>
            <person name="Bush J."/>
            <person name="van der Linden M."/>
            <person name="Magrini V."/>
            <person name="Wilson R.K."/>
            <person name="Kitten T."/>
            <person name="King S.J."/>
        </authorList>
    </citation>
    <scope>NUCLEOTIDE SEQUENCE [LARGE SCALE GENOMIC DNA]</scope>
    <source>
        <strain evidence="4 8">ATCC 10557</strain>
    </source>
</reference>
<evidence type="ECO:0000313" key="7">
    <source>
        <dbReference type="Proteomes" id="UP000193961"/>
    </source>
</evidence>
<evidence type="ECO:0000313" key="1">
    <source>
        <dbReference type="EMBL" id="KJQ62921.1"/>
    </source>
</evidence>
<gene>
    <name evidence="3" type="ORF">B7711_07555</name>
    <name evidence="2" type="ORF">B7715_04885</name>
    <name evidence="4" type="ORF">HRJ33_06580</name>
    <name evidence="1" type="ORF">TZ87_01450</name>
</gene>